<evidence type="ECO:0008006" key="4">
    <source>
        <dbReference type="Google" id="ProtNLM"/>
    </source>
</evidence>
<accession>A0ABQ6MMW4</accession>
<feature type="region of interest" description="Disordered" evidence="1">
    <location>
        <begin position="240"/>
        <end position="259"/>
    </location>
</feature>
<comment type="caution">
    <text evidence="2">The sequence shown here is derived from an EMBL/GenBank/DDBJ whole genome shotgun (WGS) entry which is preliminary data.</text>
</comment>
<proteinExistence type="predicted"/>
<feature type="region of interest" description="Disordered" evidence="1">
    <location>
        <begin position="362"/>
        <end position="390"/>
    </location>
</feature>
<gene>
    <name evidence="2" type="ORF">TeGR_g4107</name>
</gene>
<evidence type="ECO:0000313" key="3">
    <source>
        <dbReference type="Proteomes" id="UP001165060"/>
    </source>
</evidence>
<evidence type="ECO:0000256" key="1">
    <source>
        <dbReference type="SAM" id="MobiDB-lite"/>
    </source>
</evidence>
<dbReference type="Gene3D" id="3.30.470.20">
    <property type="entry name" value="ATP-grasp fold, B domain"/>
    <property type="match status" value="1"/>
</dbReference>
<feature type="compositionally biased region" description="Basic and acidic residues" evidence="1">
    <location>
        <begin position="240"/>
        <end position="253"/>
    </location>
</feature>
<evidence type="ECO:0000313" key="2">
    <source>
        <dbReference type="EMBL" id="GMI28779.1"/>
    </source>
</evidence>
<dbReference type="SUPFAM" id="SSF56059">
    <property type="entry name" value="Glutathione synthetase ATP-binding domain-like"/>
    <property type="match status" value="1"/>
</dbReference>
<protein>
    <recommendedName>
        <fullName evidence="4">Tubulin-tyrosine ligase</fullName>
    </recommendedName>
</protein>
<sequence>MSASAPAPPSPAPPLLGPPLPPLHYTARSPWRWVFASLLPAPHVLRASSRSLPGNAGYAHNRQPATLSFTSGTPPSLASGEPALRAMCSSALLFPVDSKDLLVSTLSACCRRAGVPLSSVIPESILLPHDCAQVPALPSAPSVLKLPLGSCGDGVFFVSSRAAVAELLASNLANVKAAGPDLLASLPRRATPPSLVLQAEVPPHPHKRRFSLRAHVLLRSLPGGYRAWRHARTEVRLAAREHGGGGGRDRDAHITNGAGGKDTERTLLAEVPELARYEGAVAAFVGALFGRVLPFGLEERGGVEGGELRYALAGVDLMLDDVGRVVLLEVNSNPACAPREVVSGAFEEHLLGFGGDLLRKMAGPEEENPNWKEIEVVPPPQADDVEGTSP</sequence>
<keyword evidence="3" id="KW-1185">Reference proteome</keyword>
<dbReference type="EMBL" id="BRYB01001572">
    <property type="protein sequence ID" value="GMI28779.1"/>
    <property type="molecule type" value="Genomic_DNA"/>
</dbReference>
<feature type="compositionally biased region" description="Basic and acidic residues" evidence="1">
    <location>
        <begin position="362"/>
        <end position="375"/>
    </location>
</feature>
<dbReference type="Proteomes" id="UP001165060">
    <property type="component" value="Unassembled WGS sequence"/>
</dbReference>
<name>A0ABQ6MMW4_9STRA</name>
<organism evidence="2 3">
    <name type="scientific">Tetraparma gracilis</name>
    <dbReference type="NCBI Taxonomy" id="2962635"/>
    <lineage>
        <taxon>Eukaryota</taxon>
        <taxon>Sar</taxon>
        <taxon>Stramenopiles</taxon>
        <taxon>Ochrophyta</taxon>
        <taxon>Bolidophyceae</taxon>
        <taxon>Parmales</taxon>
        <taxon>Triparmaceae</taxon>
        <taxon>Tetraparma</taxon>
    </lineage>
</organism>
<reference evidence="2 3" key="1">
    <citation type="journal article" date="2023" name="Commun. Biol.">
        <title>Genome analysis of Parmales, the sister group of diatoms, reveals the evolutionary specialization of diatoms from phago-mixotrophs to photoautotrophs.</title>
        <authorList>
            <person name="Ban H."/>
            <person name="Sato S."/>
            <person name="Yoshikawa S."/>
            <person name="Yamada K."/>
            <person name="Nakamura Y."/>
            <person name="Ichinomiya M."/>
            <person name="Sato N."/>
            <person name="Blanc-Mathieu R."/>
            <person name="Endo H."/>
            <person name="Kuwata A."/>
            <person name="Ogata H."/>
        </authorList>
    </citation>
    <scope>NUCLEOTIDE SEQUENCE [LARGE SCALE GENOMIC DNA]</scope>
</reference>